<dbReference type="Proteomes" id="UP000436694">
    <property type="component" value="Unassembled WGS sequence"/>
</dbReference>
<dbReference type="EMBL" id="WIXK01000004">
    <property type="protein sequence ID" value="MQY42898.1"/>
    <property type="molecule type" value="Genomic_DNA"/>
</dbReference>
<sequence>MAPDTKTDSLSFSCTCGKLQGRIAAEAVKAATPLVCYCPDCRANELYHSQPDPDGVALVQTSPEAITFTQGAEHLQVLRLSSKGILRWYADCCGQPVANTLARPKLPFVGMKRDLFQDPDMFGKTKVKAFMPVPGKPARTKGALTMVMGIFRRMGSALLSGRWRDNPFFDTTTGEPVQPPEILDKDTRAALYKR</sequence>
<protein>
    <recommendedName>
        <fullName evidence="3">CENP-V/GFA domain-containing protein</fullName>
    </recommendedName>
</protein>
<proteinExistence type="predicted"/>
<dbReference type="Gene3D" id="3.90.1590.10">
    <property type="entry name" value="glutathione-dependent formaldehyde- activating enzyme (gfa)"/>
    <property type="match status" value="1"/>
</dbReference>
<dbReference type="InterPro" id="IPR011057">
    <property type="entry name" value="Mss4-like_sf"/>
</dbReference>
<dbReference type="AlphaFoldDB" id="A0A844AU30"/>
<reference evidence="1 2" key="1">
    <citation type="submission" date="2019-10" db="EMBL/GenBank/DDBJ databases">
        <title>Epibacterium sp. nov., isolated from seawater.</title>
        <authorList>
            <person name="Zhang X."/>
            <person name="Li N."/>
        </authorList>
    </citation>
    <scope>NUCLEOTIDE SEQUENCE [LARGE SCALE GENOMIC DNA]</scope>
    <source>
        <strain evidence="1 2">SM1969</strain>
    </source>
</reference>
<gene>
    <name evidence="1" type="ORF">GG681_09605</name>
</gene>
<evidence type="ECO:0000313" key="2">
    <source>
        <dbReference type="Proteomes" id="UP000436694"/>
    </source>
</evidence>
<comment type="caution">
    <text evidence="1">The sequence shown here is derived from an EMBL/GenBank/DDBJ whole genome shotgun (WGS) entry which is preliminary data.</text>
</comment>
<evidence type="ECO:0000313" key="1">
    <source>
        <dbReference type="EMBL" id="MQY42898.1"/>
    </source>
</evidence>
<evidence type="ECO:0008006" key="3">
    <source>
        <dbReference type="Google" id="ProtNLM"/>
    </source>
</evidence>
<dbReference type="Pfam" id="PF19648">
    <property type="entry name" value="DUF6151"/>
    <property type="match status" value="1"/>
</dbReference>
<dbReference type="SUPFAM" id="SSF51316">
    <property type="entry name" value="Mss4-like"/>
    <property type="match status" value="1"/>
</dbReference>
<dbReference type="RefSeq" id="WP_153547512.1">
    <property type="nucleotide sequence ID" value="NZ_WIXK01000004.1"/>
</dbReference>
<accession>A0A844AU30</accession>
<name>A0A844AU30_9RHOB</name>
<keyword evidence="2" id="KW-1185">Reference proteome</keyword>
<organism evidence="1 2">
    <name type="scientific">Tritonibacter aquimaris</name>
    <dbReference type="NCBI Taxonomy" id="2663379"/>
    <lineage>
        <taxon>Bacteria</taxon>
        <taxon>Pseudomonadati</taxon>
        <taxon>Pseudomonadota</taxon>
        <taxon>Alphaproteobacteria</taxon>
        <taxon>Rhodobacterales</taxon>
        <taxon>Paracoccaceae</taxon>
        <taxon>Tritonibacter</taxon>
    </lineage>
</organism>
<dbReference type="InterPro" id="IPR046149">
    <property type="entry name" value="DUF6151"/>
</dbReference>